<evidence type="ECO:0000256" key="4">
    <source>
        <dbReference type="ARBA" id="ARBA00022827"/>
    </source>
</evidence>
<dbReference type="RefSeq" id="WP_274187844.1">
    <property type="nucleotide sequence ID" value="NZ_BAABHN010000051.1"/>
</dbReference>
<evidence type="ECO:0000256" key="2">
    <source>
        <dbReference type="ARBA" id="ARBA00009347"/>
    </source>
</evidence>
<comment type="similarity">
    <text evidence="2 5">Belongs to the acyl-CoA dehydrogenase family.</text>
</comment>
<dbReference type="Pfam" id="PF00441">
    <property type="entry name" value="Acyl-CoA_dh_1"/>
    <property type="match status" value="1"/>
</dbReference>
<evidence type="ECO:0000259" key="7">
    <source>
        <dbReference type="Pfam" id="PF02770"/>
    </source>
</evidence>
<evidence type="ECO:0000256" key="5">
    <source>
        <dbReference type="RuleBase" id="RU362125"/>
    </source>
</evidence>
<keyword evidence="3 5" id="KW-0285">Flavoprotein</keyword>
<dbReference type="SUPFAM" id="SSF47203">
    <property type="entry name" value="Acyl-CoA dehydrogenase C-terminal domain-like"/>
    <property type="match status" value="1"/>
</dbReference>
<dbReference type="Gene3D" id="2.40.110.20">
    <property type="match status" value="1"/>
</dbReference>
<evidence type="ECO:0000313" key="10">
    <source>
        <dbReference type="Proteomes" id="UP001595909"/>
    </source>
</evidence>
<dbReference type="InterPro" id="IPR009075">
    <property type="entry name" value="AcylCo_DH/oxidase_C"/>
</dbReference>
<protein>
    <submittedName>
        <fullName evidence="9">Acyl-CoA dehydrogenase family protein</fullName>
    </submittedName>
</protein>
<feature type="domain" description="Adaptive response protein AidB N-terminal" evidence="8">
    <location>
        <begin position="9"/>
        <end position="163"/>
    </location>
</feature>
<proteinExistence type="inferred from homology"/>
<feature type="domain" description="Acyl-CoA dehydrogenase/oxidase C-terminal" evidence="6">
    <location>
        <begin position="281"/>
        <end position="434"/>
    </location>
</feature>
<dbReference type="Proteomes" id="UP001595909">
    <property type="component" value="Unassembled WGS sequence"/>
</dbReference>
<evidence type="ECO:0000256" key="3">
    <source>
        <dbReference type="ARBA" id="ARBA00022630"/>
    </source>
</evidence>
<dbReference type="SUPFAM" id="SSF56645">
    <property type="entry name" value="Acyl-CoA dehydrogenase NM domain-like"/>
    <property type="match status" value="1"/>
</dbReference>
<comment type="cofactor">
    <cofactor evidence="1 5">
        <name>FAD</name>
        <dbReference type="ChEBI" id="CHEBI:57692"/>
    </cofactor>
</comment>
<dbReference type="InterPro" id="IPR052904">
    <property type="entry name" value="Acyl-CoA_dehydrogenase-like"/>
</dbReference>
<dbReference type="Pfam" id="PF18158">
    <property type="entry name" value="AidB_N"/>
    <property type="match status" value="1"/>
</dbReference>
<dbReference type="PROSITE" id="PS00072">
    <property type="entry name" value="ACYL_COA_DH_1"/>
    <property type="match status" value="1"/>
</dbReference>
<dbReference type="PROSITE" id="PS00073">
    <property type="entry name" value="ACYL_COA_DH_2"/>
    <property type="match status" value="1"/>
</dbReference>
<dbReference type="EMBL" id="JBHSIM010000051">
    <property type="protein sequence ID" value="MFC4835690.1"/>
    <property type="molecule type" value="Genomic_DNA"/>
</dbReference>
<reference evidence="10" key="1">
    <citation type="journal article" date="2019" name="Int. J. Syst. Evol. Microbiol.">
        <title>The Global Catalogue of Microorganisms (GCM) 10K type strain sequencing project: providing services to taxonomists for standard genome sequencing and annotation.</title>
        <authorList>
            <consortium name="The Broad Institute Genomics Platform"/>
            <consortium name="The Broad Institute Genome Sequencing Center for Infectious Disease"/>
            <person name="Wu L."/>
            <person name="Ma J."/>
        </authorList>
    </citation>
    <scope>NUCLEOTIDE SEQUENCE [LARGE SCALE GENOMIC DNA]</scope>
    <source>
        <strain evidence="10">CCUG 50347</strain>
    </source>
</reference>
<dbReference type="InterPro" id="IPR009100">
    <property type="entry name" value="AcylCoA_DH/oxidase_NM_dom_sf"/>
</dbReference>
<evidence type="ECO:0000313" key="9">
    <source>
        <dbReference type="EMBL" id="MFC4835690.1"/>
    </source>
</evidence>
<gene>
    <name evidence="9" type="ORF">ACFPEL_24995</name>
</gene>
<dbReference type="Gene3D" id="6.10.250.600">
    <property type="match status" value="1"/>
</dbReference>
<keyword evidence="5" id="KW-0560">Oxidoreductase</keyword>
<keyword evidence="4 5" id="KW-0274">FAD</keyword>
<name>A0ABV9RPH3_9PSEU</name>
<dbReference type="InterPro" id="IPR036250">
    <property type="entry name" value="AcylCo_DH-like_C"/>
</dbReference>
<dbReference type="PANTHER" id="PTHR42707">
    <property type="entry name" value="ACYL-COA DEHYDROGENASE"/>
    <property type="match status" value="1"/>
</dbReference>
<comment type="caution">
    <text evidence="9">The sequence shown here is derived from an EMBL/GenBank/DDBJ whole genome shotgun (WGS) entry which is preliminary data.</text>
</comment>
<dbReference type="InterPro" id="IPR006091">
    <property type="entry name" value="Acyl-CoA_Oxase/DH_mid-dom"/>
</dbReference>
<keyword evidence="10" id="KW-1185">Reference proteome</keyword>
<dbReference type="InterPro" id="IPR041504">
    <property type="entry name" value="AidB_N"/>
</dbReference>
<sequence length="540" mass="58202">MPATHEISNQVPDLVGHDVAADPPLLEGLEREGAGWAREDLHVVGRLAGSALAAEWADAAHRNEPRLRTHDRVGHRVDEVDYDPAYEELTRVAVEHGFAGAPWADERPGAHVARAAGFLTWSQLEAGHGCPISMTYAVLPALRAAPELLATYGPGLTSRTHDPGLRVPSTKRGLLAGMGMTEKQGGSDVRANTTSAAPSADGTYLLTGHKWFTSAPMCDLFLVLAQAPHGLTCFLVPRVLPDGTRNTFRIQRLKDKLGNRSNASSEPEFEDTVAWRVGDEGRGVRTIIEMVACTRLDNALGSAAGMRAAVSRAAHHARYRSAFGRTLLEQPLMREVLADLTLESEAAVSLALRLAGAQDRAPRDEHEAAFRRIGVTLGKYWICKRQTAVVGEALECLGGNGYVEDSGMPRLFRESPLNSIWEGSGNVNALDLLRILAREPASLEAWRAEVSGVDDRIDAGRKEVEADLAHADERDARRLTERMAVLLSGALLVRHAPTAVADAYVSSRVAGDHGQAFGTLPRGVDVDALLARLPDTSRSA</sequence>
<organism evidence="9 10">
    <name type="scientific">Actinomycetospora chibensis</name>
    <dbReference type="NCBI Taxonomy" id="663606"/>
    <lineage>
        <taxon>Bacteria</taxon>
        <taxon>Bacillati</taxon>
        <taxon>Actinomycetota</taxon>
        <taxon>Actinomycetes</taxon>
        <taxon>Pseudonocardiales</taxon>
        <taxon>Pseudonocardiaceae</taxon>
        <taxon>Actinomycetospora</taxon>
    </lineage>
</organism>
<accession>A0ABV9RPH3</accession>
<evidence type="ECO:0000256" key="1">
    <source>
        <dbReference type="ARBA" id="ARBA00001974"/>
    </source>
</evidence>
<evidence type="ECO:0000259" key="6">
    <source>
        <dbReference type="Pfam" id="PF00441"/>
    </source>
</evidence>
<feature type="domain" description="Acyl-CoA oxidase/dehydrogenase middle" evidence="7">
    <location>
        <begin position="178"/>
        <end position="271"/>
    </location>
</feature>
<evidence type="ECO:0000259" key="8">
    <source>
        <dbReference type="Pfam" id="PF18158"/>
    </source>
</evidence>
<dbReference type="Pfam" id="PF02770">
    <property type="entry name" value="Acyl-CoA_dh_M"/>
    <property type="match status" value="1"/>
</dbReference>
<dbReference type="InterPro" id="IPR006089">
    <property type="entry name" value="Acyl-CoA_DH_CS"/>
</dbReference>
<dbReference type="Gene3D" id="1.20.140.10">
    <property type="entry name" value="Butyryl-CoA Dehydrogenase, subunit A, domain 3"/>
    <property type="match status" value="1"/>
</dbReference>
<dbReference type="PANTHER" id="PTHR42707:SF3">
    <property type="entry name" value="ACYL-COA DEHYDROGENASE AIDB-RELATED"/>
    <property type="match status" value="1"/>
</dbReference>